<evidence type="ECO:0000256" key="1">
    <source>
        <dbReference type="ARBA" id="ARBA00022801"/>
    </source>
</evidence>
<dbReference type="CDD" id="cd04684">
    <property type="entry name" value="NUDIX_Hydrolase"/>
    <property type="match status" value="1"/>
</dbReference>
<evidence type="ECO:0000313" key="3">
    <source>
        <dbReference type="EMBL" id="CEN29230.1"/>
    </source>
</evidence>
<reference evidence="4" key="1">
    <citation type="submission" date="2015-01" db="EMBL/GenBank/DDBJ databases">
        <authorList>
            <person name="Andreevskaya M."/>
        </authorList>
    </citation>
    <scope>NUCLEOTIDE SEQUENCE [LARGE SCALE GENOMIC DNA]</scope>
    <source>
        <strain evidence="4">MKFS47</strain>
    </source>
</reference>
<dbReference type="GO" id="GO:0006754">
    <property type="term" value="P:ATP biosynthetic process"/>
    <property type="evidence" value="ECO:0007669"/>
    <property type="project" value="TreeGrafter"/>
</dbReference>
<dbReference type="SUPFAM" id="SSF55811">
    <property type="entry name" value="Nudix"/>
    <property type="match status" value="1"/>
</dbReference>
<evidence type="ECO:0000259" key="2">
    <source>
        <dbReference type="PROSITE" id="PS51462"/>
    </source>
</evidence>
<feature type="domain" description="Nudix hydrolase" evidence="2">
    <location>
        <begin position="16"/>
        <end position="145"/>
    </location>
</feature>
<dbReference type="PROSITE" id="PS00893">
    <property type="entry name" value="NUDIX_BOX"/>
    <property type="match status" value="1"/>
</dbReference>
<dbReference type="RefSeq" id="WP_047916226.1">
    <property type="nucleotide sequence ID" value="NZ_LN774769.1"/>
</dbReference>
<gene>
    <name evidence="3" type="ORF">LACPI_2030</name>
</gene>
<proteinExistence type="predicted"/>
<accession>A0A0D6E0E2</accession>
<dbReference type="GeneID" id="71635258"/>
<evidence type="ECO:0000313" key="4">
    <source>
        <dbReference type="Proteomes" id="UP000033166"/>
    </source>
</evidence>
<dbReference type="KEGG" id="lpk:LACPI_2030"/>
<dbReference type="Gene3D" id="3.90.79.10">
    <property type="entry name" value="Nucleoside Triphosphate Pyrophosphohydrolase"/>
    <property type="match status" value="1"/>
</dbReference>
<dbReference type="Proteomes" id="UP000033166">
    <property type="component" value="Chromosome I"/>
</dbReference>
<dbReference type="InterPro" id="IPR020084">
    <property type="entry name" value="NUDIX_hydrolase_CS"/>
</dbReference>
<dbReference type="EMBL" id="LN774769">
    <property type="protein sequence ID" value="CEN29230.1"/>
    <property type="molecule type" value="Genomic_DNA"/>
</dbReference>
<organism evidence="3 4">
    <name type="scientific">Pseudolactococcus piscium MKFS47</name>
    <dbReference type="NCBI Taxonomy" id="297352"/>
    <lineage>
        <taxon>Bacteria</taxon>
        <taxon>Bacillati</taxon>
        <taxon>Bacillota</taxon>
        <taxon>Bacilli</taxon>
        <taxon>Lactobacillales</taxon>
        <taxon>Streptococcaceae</taxon>
        <taxon>Pseudolactococcus</taxon>
    </lineage>
</organism>
<dbReference type="PANTHER" id="PTHR21340">
    <property type="entry name" value="DIADENOSINE 5,5-P1,P4-TETRAPHOSPHATE PYROPHOSPHOHYDROLASE MUTT"/>
    <property type="match status" value="1"/>
</dbReference>
<dbReference type="STRING" id="1364.LP2241_50393"/>
<dbReference type="InterPro" id="IPR000086">
    <property type="entry name" value="NUDIX_hydrolase_dom"/>
</dbReference>
<dbReference type="InterPro" id="IPR015797">
    <property type="entry name" value="NUDIX_hydrolase-like_dom_sf"/>
</dbReference>
<dbReference type="GO" id="GO:0006167">
    <property type="term" value="P:AMP biosynthetic process"/>
    <property type="evidence" value="ECO:0007669"/>
    <property type="project" value="TreeGrafter"/>
</dbReference>
<dbReference type="AlphaFoldDB" id="A0A0D6E0E2"/>
<dbReference type="Pfam" id="PF00293">
    <property type="entry name" value="NUDIX"/>
    <property type="match status" value="1"/>
</dbReference>
<dbReference type="PANTHER" id="PTHR21340:SF0">
    <property type="entry name" value="BIS(5'-NUCLEOSYL)-TETRAPHOSPHATASE [ASYMMETRICAL]"/>
    <property type="match status" value="1"/>
</dbReference>
<dbReference type="InterPro" id="IPR051325">
    <property type="entry name" value="Nudix_hydrolase_domain"/>
</dbReference>
<dbReference type="GO" id="GO:0004081">
    <property type="term" value="F:bis(5'-nucleosyl)-tetraphosphatase (asymmetrical) activity"/>
    <property type="evidence" value="ECO:0007669"/>
    <property type="project" value="TreeGrafter"/>
</dbReference>
<name>A0A0D6E0E2_9LACT</name>
<dbReference type="PROSITE" id="PS51462">
    <property type="entry name" value="NUDIX"/>
    <property type="match status" value="1"/>
</dbReference>
<protein>
    <submittedName>
        <fullName evidence="3">7,8-dihydro-8-oxoguanine-triphosphatase</fullName>
    </submittedName>
</protein>
<dbReference type="HOGENOM" id="CLU_126593_0_0_9"/>
<sequence length="149" mass="17106">MIPTFGNKLDNVDYQARYGVYGIVARHNNTEICLVQAPNGAYFLPGGEIELGEDHKKALHRELHEELGAKAKLGKFLGQADEFFYSSHRDTYYHNPAYIYETIGYEILGAPLEDFNHIDWFPVDQAILKLKRGSHKWGVTTWQDYLNSL</sequence>
<keyword evidence="1" id="KW-0378">Hydrolase</keyword>